<name>A0A8S9KB30_BRACR</name>
<comment type="caution">
    <text evidence="1">The sequence shown here is derived from an EMBL/GenBank/DDBJ whole genome shotgun (WGS) entry which is preliminary data.</text>
</comment>
<organism evidence="1">
    <name type="scientific">Brassica cretica</name>
    <name type="common">Mustard</name>
    <dbReference type="NCBI Taxonomy" id="69181"/>
    <lineage>
        <taxon>Eukaryota</taxon>
        <taxon>Viridiplantae</taxon>
        <taxon>Streptophyta</taxon>
        <taxon>Embryophyta</taxon>
        <taxon>Tracheophyta</taxon>
        <taxon>Spermatophyta</taxon>
        <taxon>Magnoliopsida</taxon>
        <taxon>eudicotyledons</taxon>
        <taxon>Gunneridae</taxon>
        <taxon>Pentapetalae</taxon>
        <taxon>rosids</taxon>
        <taxon>malvids</taxon>
        <taxon>Brassicales</taxon>
        <taxon>Brassicaceae</taxon>
        <taxon>Brassiceae</taxon>
        <taxon>Brassica</taxon>
    </lineage>
</organism>
<reference evidence="1" key="1">
    <citation type="submission" date="2019-12" db="EMBL/GenBank/DDBJ databases">
        <title>Genome sequencing and annotation of Brassica cretica.</title>
        <authorList>
            <person name="Studholme D.J."/>
            <person name="Sarris P.F."/>
        </authorList>
    </citation>
    <scope>NUCLEOTIDE SEQUENCE</scope>
    <source>
        <strain evidence="1">PFS-102/07</strain>
        <tissue evidence="1">Leaf</tissue>
    </source>
</reference>
<dbReference type="AlphaFoldDB" id="A0A8S9KB30"/>
<gene>
    <name evidence="1" type="ORF">F2Q70_00041346</name>
</gene>
<dbReference type="EMBL" id="QGKY02000190">
    <property type="protein sequence ID" value="KAF2590758.1"/>
    <property type="molecule type" value="Genomic_DNA"/>
</dbReference>
<protein>
    <submittedName>
        <fullName evidence="1">Uncharacterized protein</fullName>
    </submittedName>
</protein>
<proteinExistence type="predicted"/>
<accession>A0A8S9KB30</accession>
<sequence length="284" mass="30314">MGAKNKNFGYLSNIDGLPSRLFQREELDLPYHLSQIETEKREKVDLVLVPLSGRRVCTHAVVGTGVRPFKSYPSAYPSYPPPPQLSPCPSCGSSLIHGAWRFVVWSEDAVVGKVFCSGEAARLDQGLTPGEGGFYSSVVVGILREVEAPFAPPPPVQFSGGGGLPSSVVAVLSPEGGGYHSSTIVHRNLRLFVCLSSVPFPIVAVVVTGLNPDAFGGGPPERKAVDADYEIRRNEGTVRWLRRRLRSGDGQVEAVCDTCRSEGVDASTCSAASLLDACFPADVV</sequence>
<evidence type="ECO:0000313" key="1">
    <source>
        <dbReference type="EMBL" id="KAF2590758.1"/>
    </source>
</evidence>